<protein>
    <submittedName>
        <fullName evidence="2">Uncharacterized protein</fullName>
    </submittedName>
</protein>
<gene>
    <name evidence="2" type="ORF">Tci_931102</name>
</gene>
<feature type="compositionally biased region" description="Low complexity" evidence="1">
    <location>
        <begin position="71"/>
        <end position="83"/>
    </location>
</feature>
<comment type="caution">
    <text evidence="2">The sequence shown here is derived from an EMBL/GenBank/DDBJ whole genome shotgun (WGS) entry which is preliminary data.</text>
</comment>
<feature type="non-terminal residue" evidence="2">
    <location>
        <position position="83"/>
    </location>
</feature>
<evidence type="ECO:0000313" key="2">
    <source>
        <dbReference type="EMBL" id="GFD59133.1"/>
    </source>
</evidence>
<dbReference type="AlphaFoldDB" id="A0A699XIW6"/>
<dbReference type="EMBL" id="BKCJ011861490">
    <property type="protein sequence ID" value="GFD59133.1"/>
    <property type="molecule type" value="Genomic_DNA"/>
</dbReference>
<accession>A0A699XIW6</accession>
<name>A0A699XIW6_TANCI</name>
<sequence length="83" mass="8683">DHRAHAGAPARDRRAQGAWRQPGAAGRPADRRIDGGGHAGRRHRRADRLPAGAGLRRTAELPLRQPAVLPGHAAGAARGLRGA</sequence>
<organism evidence="2">
    <name type="scientific">Tanacetum cinerariifolium</name>
    <name type="common">Dalmatian daisy</name>
    <name type="synonym">Chrysanthemum cinerariifolium</name>
    <dbReference type="NCBI Taxonomy" id="118510"/>
    <lineage>
        <taxon>Eukaryota</taxon>
        <taxon>Viridiplantae</taxon>
        <taxon>Streptophyta</taxon>
        <taxon>Embryophyta</taxon>
        <taxon>Tracheophyta</taxon>
        <taxon>Spermatophyta</taxon>
        <taxon>Magnoliopsida</taxon>
        <taxon>eudicotyledons</taxon>
        <taxon>Gunneridae</taxon>
        <taxon>Pentapetalae</taxon>
        <taxon>asterids</taxon>
        <taxon>campanulids</taxon>
        <taxon>Asterales</taxon>
        <taxon>Asteraceae</taxon>
        <taxon>Asteroideae</taxon>
        <taxon>Anthemideae</taxon>
        <taxon>Anthemidinae</taxon>
        <taxon>Tanacetum</taxon>
    </lineage>
</organism>
<reference evidence="2" key="1">
    <citation type="journal article" date="2019" name="Sci. Rep.">
        <title>Draft genome of Tanacetum cinerariifolium, the natural source of mosquito coil.</title>
        <authorList>
            <person name="Yamashiro T."/>
            <person name="Shiraishi A."/>
            <person name="Satake H."/>
            <person name="Nakayama K."/>
        </authorList>
    </citation>
    <scope>NUCLEOTIDE SEQUENCE</scope>
</reference>
<proteinExistence type="predicted"/>
<evidence type="ECO:0000256" key="1">
    <source>
        <dbReference type="SAM" id="MobiDB-lite"/>
    </source>
</evidence>
<feature type="non-terminal residue" evidence="2">
    <location>
        <position position="1"/>
    </location>
</feature>
<feature type="region of interest" description="Disordered" evidence="1">
    <location>
        <begin position="1"/>
        <end position="83"/>
    </location>
</feature>